<feature type="compositionally biased region" description="Basic and acidic residues" evidence="1">
    <location>
        <begin position="187"/>
        <end position="196"/>
    </location>
</feature>
<dbReference type="OrthoDB" id="3050608at2759"/>
<dbReference type="EMBL" id="VDMD01000018">
    <property type="protein sequence ID" value="TRM61083.1"/>
    <property type="molecule type" value="Genomic_DNA"/>
</dbReference>
<proteinExistence type="predicted"/>
<gene>
    <name evidence="2" type="ORF">BD626DRAFT_571113</name>
</gene>
<dbReference type="AlphaFoldDB" id="A0A550C8F0"/>
<feature type="compositionally biased region" description="Basic and acidic residues" evidence="1">
    <location>
        <begin position="139"/>
        <end position="180"/>
    </location>
</feature>
<dbReference type="PANTHER" id="PTHR40462:SF1">
    <property type="entry name" value="EXPRESSED PROTEIN"/>
    <property type="match status" value="1"/>
</dbReference>
<protein>
    <submittedName>
        <fullName evidence="2">Uncharacterized protein</fullName>
    </submittedName>
</protein>
<name>A0A550C8F0_9AGAR</name>
<feature type="compositionally biased region" description="Pro residues" evidence="1">
    <location>
        <begin position="57"/>
        <end position="68"/>
    </location>
</feature>
<comment type="caution">
    <text evidence="2">The sequence shown here is derived from an EMBL/GenBank/DDBJ whole genome shotgun (WGS) entry which is preliminary data.</text>
</comment>
<evidence type="ECO:0000313" key="3">
    <source>
        <dbReference type="Proteomes" id="UP000320762"/>
    </source>
</evidence>
<sequence>MSDGDRSLFDKIGDALGGEHHEPAPEPLAPPPEPPKQQHSGSFLERIGDKLSGEAEQPPPPAAPPTPPKEQSLFEKIGERLSGHDEPEPAAAPPPPPPEKHEGLLGRISSALGQEEEQPVAPPPPRQEGLLDKISGVFGKEEAPPPPPPKEENLLDKMKAAIEQGHKEQEKPKTFGEKVNEAFGGGKKAEKDEDGLDKAVDFVQEHVFKKGDQRNESAWEQAKDEQISDALRKTYKNATGHEFFVKDKE</sequence>
<feature type="compositionally biased region" description="Basic and acidic residues" evidence="1">
    <location>
        <begin position="1"/>
        <end position="24"/>
    </location>
</feature>
<evidence type="ECO:0000313" key="2">
    <source>
        <dbReference type="EMBL" id="TRM61083.1"/>
    </source>
</evidence>
<accession>A0A550C8F0</accession>
<reference evidence="2 3" key="1">
    <citation type="journal article" date="2019" name="New Phytol.">
        <title>Comparative genomics reveals unique wood-decay strategies and fruiting body development in the Schizophyllaceae.</title>
        <authorList>
            <person name="Almasi E."/>
            <person name="Sahu N."/>
            <person name="Krizsan K."/>
            <person name="Balint B."/>
            <person name="Kovacs G.M."/>
            <person name="Kiss B."/>
            <person name="Cseklye J."/>
            <person name="Drula E."/>
            <person name="Henrissat B."/>
            <person name="Nagy I."/>
            <person name="Chovatia M."/>
            <person name="Adam C."/>
            <person name="LaButti K."/>
            <person name="Lipzen A."/>
            <person name="Riley R."/>
            <person name="Grigoriev I.V."/>
            <person name="Nagy L.G."/>
        </authorList>
    </citation>
    <scope>NUCLEOTIDE SEQUENCE [LARGE SCALE GENOMIC DNA]</scope>
    <source>
        <strain evidence="2 3">NL-1724</strain>
    </source>
</reference>
<dbReference type="SUPFAM" id="SSF101447">
    <property type="entry name" value="Formin homology 2 domain (FH2 domain)"/>
    <property type="match status" value="1"/>
</dbReference>
<feature type="compositionally biased region" description="Basic and acidic residues" evidence="1">
    <location>
        <begin position="72"/>
        <end position="87"/>
    </location>
</feature>
<feature type="compositionally biased region" description="Pro residues" evidence="1">
    <location>
        <begin position="25"/>
        <end position="35"/>
    </location>
</feature>
<keyword evidence="3" id="KW-1185">Reference proteome</keyword>
<feature type="region of interest" description="Disordered" evidence="1">
    <location>
        <begin position="1"/>
        <end position="196"/>
    </location>
</feature>
<dbReference type="Proteomes" id="UP000320762">
    <property type="component" value="Unassembled WGS sequence"/>
</dbReference>
<evidence type="ECO:0000256" key="1">
    <source>
        <dbReference type="SAM" id="MobiDB-lite"/>
    </source>
</evidence>
<dbReference type="PANTHER" id="PTHR40462">
    <property type="entry name" value="CHROMOSOME 1, WHOLE GENOME SHOTGUN SEQUENCE"/>
    <property type="match status" value="1"/>
</dbReference>
<organism evidence="2 3">
    <name type="scientific">Schizophyllum amplum</name>
    <dbReference type="NCBI Taxonomy" id="97359"/>
    <lineage>
        <taxon>Eukaryota</taxon>
        <taxon>Fungi</taxon>
        <taxon>Dikarya</taxon>
        <taxon>Basidiomycota</taxon>
        <taxon>Agaricomycotina</taxon>
        <taxon>Agaricomycetes</taxon>
        <taxon>Agaricomycetidae</taxon>
        <taxon>Agaricales</taxon>
        <taxon>Schizophyllaceae</taxon>
        <taxon>Schizophyllum</taxon>
    </lineage>
</organism>